<dbReference type="EMBL" id="JAEMGP010000001">
    <property type="protein sequence ID" value="KAG5216377.1"/>
    <property type="molecule type" value="Genomic_DNA"/>
</dbReference>
<feature type="region of interest" description="Disordered" evidence="1">
    <location>
        <begin position="1"/>
        <end position="25"/>
    </location>
</feature>
<accession>A0A836AIA1</accession>
<dbReference type="AlphaFoldDB" id="A0A836AIA1"/>
<dbReference type="Proteomes" id="UP000664991">
    <property type="component" value="Unassembled WGS sequence"/>
</dbReference>
<proteinExistence type="predicted"/>
<comment type="caution">
    <text evidence="2">The sequence shown here is derived from an EMBL/GenBank/DDBJ whole genome shotgun (WGS) entry which is preliminary data.</text>
</comment>
<sequence length="85" mass="9409">MKRGGEWAFPCLRRRPPPPTAPRGPAPLLSGKALCGRFASSARRCARFDRFVRCQPGSASRLELRTILRICGFHDVSLRGPALFS</sequence>
<evidence type="ECO:0000313" key="2">
    <source>
        <dbReference type="EMBL" id="KAG5216377.1"/>
    </source>
</evidence>
<gene>
    <name evidence="2" type="ORF">JEQ12_001953</name>
</gene>
<evidence type="ECO:0000313" key="3">
    <source>
        <dbReference type="Proteomes" id="UP000664991"/>
    </source>
</evidence>
<evidence type="ECO:0000256" key="1">
    <source>
        <dbReference type="SAM" id="MobiDB-lite"/>
    </source>
</evidence>
<organism evidence="2 3">
    <name type="scientific">Ovis aries</name>
    <name type="common">Sheep</name>
    <dbReference type="NCBI Taxonomy" id="9940"/>
    <lineage>
        <taxon>Eukaryota</taxon>
        <taxon>Metazoa</taxon>
        <taxon>Chordata</taxon>
        <taxon>Craniata</taxon>
        <taxon>Vertebrata</taxon>
        <taxon>Euteleostomi</taxon>
        <taxon>Mammalia</taxon>
        <taxon>Eutheria</taxon>
        <taxon>Laurasiatheria</taxon>
        <taxon>Artiodactyla</taxon>
        <taxon>Ruminantia</taxon>
        <taxon>Pecora</taxon>
        <taxon>Bovidae</taxon>
        <taxon>Caprinae</taxon>
        <taxon>Ovis</taxon>
    </lineage>
</organism>
<reference evidence="2 3" key="1">
    <citation type="submission" date="2020-12" db="EMBL/GenBank/DDBJ databases">
        <title>De novo assembly of Tibetan sheep genome.</title>
        <authorList>
            <person name="Li X."/>
        </authorList>
    </citation>
    <scope>NUCLEOTIDE SEQUENCE [LARGE SCALE GENOMIC DNA]</scope>
    <source>
        <tissue evidence="2">Heart</tissue>
    </source>
</reference>
<name>A0A836AIA1_SHEEP</name>
<protein>
    <submittedName>
        <fullName evidence="2">Uncharacterized protein</fullName>
    </submittedName>
</protein>